<reference evidence="1" key="1">
    <citation type="submission" date="2021-06" db="EMBL/GenBank/DDBJ databases">
        <authorList>
            <person name="Kallberg Y."/>
            <person name="Tangrot J."/>
            <person name="Rosling A."/>
        </authorList>
    </citation>
    <scope>NUCLEOTIDE SEQUENCE</scope>
    <source>
        <strain evidence="1">AZ414A</strain>
    </source>
</reference>
<gene>
    <name evidence="1" type="ORF">DEBURN_LOCUS4789</name>
</gene>
<proteinExistence type="predicted"/>
<evidence type="ECO:0000313" key="2">
    <source>
        <dbReference type="Proteomes" id="UP000789706"/>
    </source>
</evidence>
<dbReference type="Proteomes" id="UP000789706">
    <property type="component" value="Unassembled WGS sequence"/>
</dbReference>
<accession>A0A9N8ZPX8</accession>
<organism evidence="1 2">
    <name type="scientific">Diversispora eburnea</name>
    <dbReference type="NCBI Taxonomy" id="1213867"/>
    <lineage>
        <taxon>Eukaryota</taxon>
        <taxon>Fungi</taxon>
        <taxon>Fungi incertae sedis</taxon>
        <taxon>Mucoromycota</taxon>
        <taxon>Glomeromycotina</taxon>
        <taxon>Glomeromycetes</taxon>
        <taxon>Diversisporales</taxon>
        <taxon>Diversisporaceae</taxon>
        <taxon>Diversispora</taxon>
    </lineage>
</organism>
<name>A0A9N8ZPX8_9GLOM</name>
<dbReference type="EMBL" id="CAJVPK010000388">
    <property type="protein sequence ID" value="CAG8503268.1"/>
    <property type="molecule type" value="Genomic_DNA"/>
</dbReference>
<sequence length="48" mass="5690">MKNDNHTESVGHIQIPFHLSKPYYNYLVEKEGTFDLRKEVIAVEVEDR</sequence>
<evidence type="ECO:0000313" key="1">
    <source>
        <dbReference type="EMBL" id="CAG8503268.1"/>
    </source>
</evidence>
<comment type="caution">
    <text evidence="1">The sequence shown here is derived from an EMBL/GenBank/DDBJ whole genome shotgun (WGS) entry which is preliminary data.</text>
</comment>
<keyword evidence="2" id="KW-1185">Reference proteome</keyword>
<dbReference type="AlphaFoldDB" id="A0A9N8ZPX8"/>
<protein>
    <submittedName>
        <fullName evidence="1">5062_t:CDS:1</fullName>
    </submittedName>
</protein>